<dbReference type="EMBL" id="QGGO01000002">
    <property type="protein sequence ID" value="PWK28816.1"/>
    <property type="molecule type" value="Genomic_DNA"/>
</dbReference>
<dbReference type="PANTHER" id="PTHR30348">
    <property type="entry name" value="UNCHARACTERIZED PROTEIN YECE"/>
    <property type="match status" value="1"/>
</dbReference>
<name>A0A316EZU0_9BACT</name>
<dbReference type="OrthoDB" id="9780310at2"/>
<evidence type="ECO:0000313" key="2">
    <source>
        <dbReference type="Proteomes" id="UP000245489"/>
    </source>
</evidence>
<dbReference type="AlphaFoldDB" id="A0A316EZU0"/>
<dbReference type="PANTHER" id="PTHR30348:SF9">
    <property type="entry name" value="UPF0759 PROTEIN YECE"/>
    <property type="match status" value="1"/>
</dbReference>
<evidence type="ECO:0000313" key="1">
    <source>
        <dbReference type="EMBL" id="PWK28816.1"/>
    </source>
</evidence>
<dbReference type="Proteomes" id="UP000245489">
    <property type="component" value="Unassembled WGS sequence"/>
</dbReference>
<accession>A0A316EZU0</accession>
<keyword evidence="2" id="KW-1185">Reference proteome</keyword>
<reference evidence="1 2" key="1">
    <citation type="submission" date="2018-05" db="EMBL/GenBank/DDBJ databases">
        <title>Genomic Encyclopedia of Archaeal and Bacterial Type Strains, Phase II (KMG-II): from individual species to whole genera.</title>
        <authorList>
            <person name="Goeker M."/>
        </authorList>
    </citation>
    <scope>NUCLEOTIDE SEQUENCE [LARGE SCALE GENOMIC DNA]</scope>
    <source>
        <strain evidence="1 2">DSM 22214</strain>
    </source>
</reference>
<dbReference type="SUPFAM" id="SSF117396">
    <property type="entry name" value="TM1631-like"/>
    <property type="match status" value="1"/>
</dbReference>
<organism evidence="1 2">
    <name type="scientific">Arcicella aurantiaca</name>
    <dbReference type="NCBI Taxonomy" id="591202"/>
    <lineage>
        <taxon>Bacteria</taxon>
        <taxon>Pseudomonadati</taxon>
        <taxon>Bacteroidota</taxon>
        <taxon>Cytophagia</taxon>
        <taxon>Cytophagales</taxon>
        <taxon>Flectobacillaceae</taxon>
        <taxon>Arcicella</taxon>
    </lineage>
</organism>
<proteinExistence type="predicted"/>
<dbReference type="Gene3D" id="3.20.20.410">
    <property type="entry name" value="Protein of unknown function UPF0759"/>
    <property type="match status" value="1"/>
</dbReference>
<protein>
    <submittedName>
        <fullName evidence="1">Uncharacterized protein YecE (DUF72 family)</fullName>
    </submittedName>
</protein>
<sequence length="302" mass="35230">MDFGKLSKYDVEKTDFTLKPDNAFNAKVLSGAKVEKPVIKVGCPVWSNKDWNGKIYPHNAKTPDFLKLYSQQFNTIELNVTHYQIPNDETIERWKVESSPNFTFCTKFPQIISHDKLLQNAEGLTDEFCRQILKLEEKLGMPFLQLAPYFSPRQFAVFEKYLRQLPDNLKIAVEFRNEDWFKNEKAWQDALALLNSLGHATVITDVAGRRDVAHQSLSLPKAVIRWVGNEHPSDYKRIDEWVQRIKTWLDLGLEELWLFVHICENTIAPEMANYWIQQINLHCGLSIKEPKFLPKVEQMSLF</sequence>
<dbReference type="Pfam" id="PF01904">
    <property type="entry name" value="DUF72"/>
    <property type="match status" value="1"/>
</dbReference>
<dbReference type="InterPro" id="IPR002763">
    <property type="entry name" value="DUF72"/>
</dbReference>
<comment type="caution">
    <text evidence="1">The sequence shown here is derived from an EMBL/GenBank/DDBJ whole genome shotgun (WGS) entry which is preliminary data.</text>
</comment>
<dbReference type="InterPro" id="IPR036520">
    <property type="entry name" value="UPF0759_sf"/>
</dbReference>
<dbReference type="RefSeq" id="WP_109741160.1">
    <property type="nucleotide sequence ID" value="NZ_QGGO01000002.1"/>
</dbReference>
<gene>
    <name evidence="1" type="ORF">LV89_00369</name>
</gene>